<protein>
    <submittedName>
        <fullName evidence="1">Uncharacterized protein</fullName>
    </submittedName>
</protein>
<dbReference type="EMBL" id="JAPDNS010000001">
    <property type="protein sequence ID" value="MCW3483874.1"/>
    <property type="molecule type" value="Genomic_DNA"/>
</dbReference>
<reference evidence="1 2" key="1">
    <citation type="submission" date="2022-10" db="EMBL/GenBank/DDBJ databases">
        <title>Chitinophaga nivalis PC15 sp. nov., isolated from Pyeongchang county, South Korea.</title>
        <authorList>
            <person name="Trinh H.N."/>
        </authorList>
    </citation>
    <scope>NUCLEOTIDE SEQUENCE [LARGE SCALE GENOMIC DNA]</scope>
    <source>
        <strain evidence="1 2">PC14</strain>
    </source>
</reference>
<accession>A0ABT3IIU4</accession>
<proteinExistence type="predicted"/>
<name>A0ABT3IIU4_9BACT</name>
<dbReference type="Proteomes" id="UP001207742">
    <property type="component" value="Unassembled WGS sequence"/>
</dbReference>
<comment type="caution">
    <text evidence="1">The sequence shown here is derived from an EMBL/GenBank/DDBJ whole genome shotgun (WGS) entry which is preliminary data.</text>
</comment>
<dbReference type="RefSeq" id="WP_264729393.1">
    <property type="nucleotide sequence ID" value="NZ_JAPDNR010000001.1"/>
</dbReference>
<gene>
    <name evidence="1" type="ORF">OL497_08220</name>
</gene>
<keyword evidence="2" id="KW-1185">Reference proteome</keyword>
<sequence length="83" mass="9266">MENLPYLEGSQVALLRAKASTGHIIDENYEIVNGDFKNAFTIFNDVNIALPAAREIVSENKDVECTIFDKEGAILHHITTDNF</sequence>
<organism evidence="1 2">
    <name type="scientific">Chitinophaga nivalis</name>
    <dbReference type="NCBI Taxonomy" id="2991709"/>
    <lineage>
        <taxon>Bacteria</taxon>
        <taxon>Pseudomonadati</taxon>
        <taxon>Bacteroidota</taxon>
        <taxon>Chitinophagia</taxon>
        <taxon>Chitinophagales</taxon>
        <taxon>Chitinophagaceae</taxon>
        <taxon>Chitinophaga</taxon>
    </lineage>
</organism>
<evidence type="ECO:0000313" key="1">
    <source>
        <dbReference type="EMBL" id="MCW3483874.1"/>
    </source>
</evidence>
<evidence type="ECO:0000313" key="2">
    <source>
        <dbReference type="Proteomes" id="UP001207742"/>
    </source>
</evidence>